<feature type="transmembrane region" description="Helical" evidence="1">
    <location>
        <begin position="78"/>
        <end position="98"/>
    </location>
</feature>
<dbReference type="InterPro" id="IPR025699">
    <property type="entry name" value="ABC2_memb-like"/>
</dbReference>
<accession>A0A150MDX0</accession>
<proteinExistence type="predicted"/>
<dbReference type="AlphaFoldDB" id="A0A150MDX0"/>
<dbReference type="Proteomes" id="UP000075683">
    <property type="component" value="Unassembled WGS sequence"/>
</dbReference>
<dbReference type="PATRIC" id="fig|301148.3.peg.124"/>
<feature type="transmembrane region" description="Helical" evidence="1">
    <location>
        <begin position="118"/>
        <end position="138"/>
    </location>
</feature>
<keyword evidence="1" id="KW-0812">Transmembrane</keyword>
<dbReference type="PANTHER" id="PTHR41309:SF2">
    <property type="entry name" value="MEMBRANE PROTEIN"/>
    <property type="match status" value="1"/>
</dbReference>
<sequence>MYHLIKKDLLVQKRALLLALCLLVWFSLTFSGMGIAGLSLSVLAVTYFLTFGASASDEKNRSDRLLVSLPVRKSLIVAAKYVSVYVIVALTLFLVYFIHLVIKFLQLPVDVFPFTLEGAAGSVAASTLYCALSFPLIFKYGYMKSRMVNFILFFLTIGGSSFFLDWFQENAGLIQKIKEFFAERSDWETAALFVTPALVIYILSYCLSLSFYRKREF</sequence>
<keyword evidence="1" id="KW-0472">Membrane</keyword>
<evidence type="ECO:0000313" key="3">
    <source>
        <dbReference type="Proteomes" id="UP000075683"/>
    </source>
</evidence>
<dbReference type="PANTHER" id="PTHR41309">
    <property type="entry name" value="MEMBRANE PROTEIN-RELATED"/>
    <property type="match status" value="1"/>
</dbReference>
<dbReference type="STRING" id="301148.B4135_1164"/>
<dbReference type="Pfam" id="PF13346">
    <property type="entry name" value="ABC2_membrane_5"/>
    <property type="match status" value="1"/>
</dbReference>
<dbReference type="EMBL" id="LQYT01000009">
    <property type="protein sequence ID" value="KYD22681.1"/>
    <property type="molecule type" value="Genomic_DNA"/>
</dbReference>
<dbReference type="RefSeq" id="WP_061567965.1">
    <property type="nucleotide sequence ID" value="NZ_LQYT01000009.1"/>
</dbReference>
<evidence type="ECO:0000256" key="1">
    <source>
        <dbReference type="SAM" id="Phobius"/>
    </source>
</evidence>
<gene>
    <name evidence="2" type="ORF">B4135_1164</name>
</gene>
<feature type="transmembrane region" description="Helical" evidence="1">
    <location>
        <begin position="187"/>
        <end position="212"/>
    </location>
</feature>
<keyword evidence="1" id="KW-1133">Transmembrane helix</keyword>
<evidence type="ECO:0008006" key="4">
    <source>
        <dbReference type="Google" id="ProtNLM"/>
    </source>
</evidence>
<feature type="transmembrane region" description="Helical" evidence="1">
    <location>
        <begin position="150"/>
        <end position="167"/>
    </location>
</feature>
<protein>
    <recommendedName>
        <fullName evidence="4">ABC-2 transporter permease</fullName>
    </recommendedName>
</protein>
<reference evidence="2 3" key="1">
    <citation type="submission" date="2016-01" db="EMBL/GenBank/DDBJ databases">
        <title>Draft Genome Sequences of Seven Thermophilic Sporeformers Isolated from Foods.</title>
        <authorList>
            <person name="Berendsen E.M."/>
            <person name="Wells-Bennik M.H."/>
            <person name="Krawcyk A.O."/>
            <person name="De Jong A."/>
            <person name="Holsappel S."/>
            <person name="Eijlander R.T."/>
            <person name="Kuipers O.P."/>
        </authorList>
    </citation>
    <scope>NUCLEOTIDE SEQUENCE [LARGE SCALE GENOMIC DNA]</scope>
    <source>
        <strain evidence="2 3">B4135</strain>
    </source>
</reference>
<name>A0A150MDX0_9BACI</name>
<dbReference type="OrthoDB" id="2917865at2"/>
<comment type="caution">
    <text evidence="2">The sequence shown here is derived from an EMBL/GenBank/DDBJ whole genome shotgun (WGS) entry which is preliminary data.</text>
</comment>
<organism evidence="2 3">
    <name type="scientific">Caldibacillus debilis</name>
    <dbReference type="NCBI Taxonomy" id="301148"/>
    <lineage>
        <taxon>Bacteria</taxon>
        <taxon>Bacillati</taxon>
        <taxon>Bacillota</taxon>
        <taxon>Bacilli</taxon>
        <taxon>Bacillales</taxon>
        <taxon>Bacillaceae</taxon>
        <taxon>Caldibacillus</taxon>
    </lineage>
</organism>
<evidence type="ECO:0000313" key="2">
    <source>
        <dbReference type="EMBL" id="KYD22681.1"/>
    </source>
</evidence>